<evidence type="ECO:0000256" key="1">
    <source>
        <dbReference type="ARBA" id="ARBA00022475"/>
    </source>
</evidence>
<keyword evidence="6 8" id="KW-1133">Transmembrane helix</keyword>
<feature type="transmembrane region" description="Helical" evidence="8">
    <location>
        <begin position="150"/>
        <end position="167"/>
    </location>
</feature>
<evidence type="ECO:0000313" key="9">
    <source>
        <dbReference type="EMBL" id="RXE60525.1"/>
    </source>
</evidence>
<dbReference type="GO" id="GO:0008233">
    <property type="term" value="F:peptidase activity"/>
    <property type="evidence" value="ECO:0007669"/>
    <property type="project" value="UniProtKB-KW"/>
</dbReference>
<organism evidence="9 10">
    <name type="scientific">Acetivibrio mesophilus</name>
    <dbReference type="NCBI Taxonomy" id="2487273"/>
    <lineage>
        <taxon>Bacteria</taxon>
        <taxon>Bacillati</taxon>
        <taxon>Bacillota</taxon>
        <taxon>Clostridia</taxon>
        <taxon>Eubacteriales</taxon>
        <taxon>Oscillospiraceae</taxon>
        <taxon>Acetivibrio</taxon>
    </lineage>
</organism>
<evidence type="ECO:0000313" key="10">
    <source>
        <dbReference type="Proteomes" id="UP000289166"/>
    </source>
</evidence>
<evidence type="ECO:0000256" key="7">
    <source>
        <dbReference type="ARBA" id="ARBA00023136"/>
    </source>
</evidence>
<dbReference type="OrthoDB" id="2854767at2"/>
<dbReference type="SMART" id="SM00793">
    <property type="entry name" value="AgrB"/>
    <property type="match status" value="1"/>
</dbReference>
<dbReference type="InterPro" id="IPR006741">
    <property type="entry name" value="AgrB"/>
</dbReference>
<feature type="transmembrane region" description="Helical" evidence="8">
    <location>
        <begin position="81"/>
        <end position="100"/>
    </location>
</feature>
<accession>A0A4Q0I975</accession>
<evidence type="ECO:0000256" key="8">
    <source>
        <dbReference type="SAM" id="Phobius"/>
    </source>
</evidence>
<gene>
    <name evidence="9" type="ORF">EFD62_00890</name>
</gene>
<keyword evidence="7 8" id="KW-0472">Membrane</keyword>
<keyword evidence="1" id="KW-1003">Cell membrane</keyword>
<dbReference type="EMBL" id="RLII01000001">
    <property type="protein sequence ID" value="RXE60525.1"/>
    <property type="molecule type" value="Genomic_DNA"/>
</dbReference>
<feature type="transmembrane region" description="Helical" evidence="8">
    <location>
        <begin position="56"/>
        <end position="74"/>
    </location>
</feature>
<dbReference type="Proteomes" id="UP000289166">
    <property type="component" value="Unassembled WGS sequence"/>
</dbReference>
<proteinExistence type="predicted"/>
<dbReference type="Pfam" id="PF04647">
    <property type="entry name" value="AgrB"/>
    <property type="match status" value="1"/>
</dbReference>
<keyword evidence="3" id="KW-0645">Protease</keyword>
<protein>
    <submittedName>
        <fullName evidence="9">Accessory regulator AgrB</fullName>
    </submittedName>
</protein>
<feature type="transmembrane region" description="Helical" evidence="8">
    <location>
        <begin position="112"/>
        <end position="129"/>
    </location>
</feature>
<feature type="transmembrane region" description="Helical" evidence="8">
    <location>
        <begin position="173"/>
        <end position="191"/>
    </location>
</feature>
<comment type="caution">
    <text evidence="9">The sequence shown here is derived from an EMBL/GenBank/DDBJ whole genome shotgun (WGS) entry which is preliminary data.</text>
</comment>
<evidence type="ECO:0000256" key="5">
    <source>
        <dbReference type="ARBA" id="ARBA00022801"/>
    </source>
</evidence>
<evidence type="ECO:0000256" key="3">
    <source>
        <dbReference type="ARBA" id="ARBA00022670"/>
    </source>
</evidence>
<keyword evidence="4 8" id="KW-0812">Transmembrane</keyword>
<reference evidence="10" key="1">
    <citation type="submission" date="2018-11" db="EMBL/GenBank/DDBJ databases">
        <title>Genome sequencing of a novel mesophilic and cellulolytic organism within the genus Hungateiclostridium.</title>
        <authorList>
            <person name="Rettenmaier R."/>
            <person name="Liebl W."/>
            <person name="Zverlov V."/>
        </authorList>
    </citation>
    <scope>NUCLEOTIDE SEQUENCE [LARGE SCALE GENOMIC DNA]</scope>
    <source>
        <strain evidence="10">N2K1</strain>
    </source>
</reference>
<evidence type="ECO:0000256" key="2">
    <source>
        <dbReference type="ARBA" id="ARBA00022654"/>
    </source>
</evidence>
<dbReference type="RefSeq" id="WP_069194716.1">
    <property type="nucleotide sequence ID" value="NZ_RLII01000001.1"/>
</dbReference>
<dbReference type="GO" id="GO:0009372">
    <property type="term" value="P:quorum sensing"/>
    <property type="evidence" value="ECO:0007669"/>
    <property type="project" value="UniProtKB-KW"/>
</dbReference>
<name>A0A4Q0I975_9FIRM</name>
<evidence type="ECO:0000256" key="4">
    <source>
        <dbReference type="ARBA" id="ARBA00022692"/>
    </source>
</evidence>
<dbReference type="AlphaFoldDB" id="A0A4Q0I975"/>
<dbReference type="GO" id="GO:0016020">
    <property type="term" value="C:membrane"/>
    <property type="evidence" value="ECO:0007669"/>
    <property type="project" value="InterPro"/>
</dbReference>
<dbReference type="GO" id="GO:0006508">
    <property type="term" value="P:proteolysis"/>
    <property type="evidence" value="ECO:0007669"/>
    <property type="project" value="UniProtKB-KW"/>
</dbReference>
<evidence type="ECO:0000256" key="6">
    <source>
        <dbReference type="ARBA" id="ARBA00022989"/>
    </source>
</evidence>
<keyword evidence="5" id="KW-0378">Hydrolase</keyword>
<sequence length="213" mass="23656">MNEISIHKIGQALGTYVAKKVSRADQTEFLSFGAEILVGSIIKLCVLFSFAFIMDITFEVAILLIVTGIIRTLSGGAHCSAYYRCLVTSVFIFTVLGYSIKVNYPFIRQLHPAILLGILVLTFSLYWLYPPQAPSNKPFKDNKIELAFRWYTLLTVVILSITAIALGSNSLPAWVISIALLWQAFTLTPVGHRFIGLCDFLLTLNKKGGELEC</sequence>
<keyword evidence="2" id="KW-0673">Quorum sensing</keyword>
<keyword evidence="10" id="KW-1185">Reference proteome</keyword>